<keyword evidence="1" id="KW-0472">Membrane</keyword>
<dbReference type="Proteomes" id="UP000594008">
    <property type="component" value="Chromosome"/>
</dbReference>
<keyword evidence="1" id="KW-0812">Transmembrane</keyword>
<dbReference type="InterPro" id="IPR025241">
    <property type="entry name" value="DUF4190"/>
</dbReference>
<dbReference type="AlphaFoldDB" id="A0A7M2THZ9"/>
<accession>A0A7M2THZ9</accession>
<evidence type="ECO:0000259" key="2">
    <source>
        <dbReference type="Pfam" id="PF13828"/>
    </source>
</evidence>
<dbReference type="EMBL" id="CP063374">
    <property type="protein sequence ID" value="QOV47789.1"/>
    <property type="molecule type" value="Genomic_DNA"/>
</dbReference>
<feature type="transmembrane region" description="Helical" evidence="1">
    <location>
        <begin position="103"/>
        <end position="126"/>
    </location>
</feature>
<keyword evidence="4" id="KW-1185">Reference proteome</keyword>
<proteinExistence type="predicted"/>
<evidence type="ECO:0000256" key="1">
    <source>
        <dbReference type="SAM" id="Phobius"/>
    </source>
</evidence>
<feature type="domain" description="DUF4190" evidence="2">
    <location>
        <begin position="52"/>
        <end position="117"/>
    </location>
</feature>
<name>A0A7M2THZ9_STRCW</name>
<reference evidence="3 4" key="1">
    <citation type="submission" date="2020-10" db="EMBL/GenBank/DDBJ databases">
        <title>Streptomyces chromofuscus complate genome analysis.</title>
        <authorList>
            <person name="Anwar N."/>
        </authorList>
    </citation>
    <scope>NUCLEOTIDE SEQUENCE [LARGE SCALE GENOMIC DNA]</scope>
    <source>
        <strain evidence="3 4">DSM 40273</strain>
    </source>
</reference>
<sequence length="127" mass="12508">MAPDGPGQVPYGYPAAGYGYPPPQPAYAAQHTHGAAGYYGWPGGQGEPSNGLGTAGMVVGIISVAGFCLWPVAILLGILGVIFGGIGRAKANRGEATNAGQALAGIICGVVGLVLGVGFGVLVIMAR</sequence>
<evidence type="ECO:0000313" key="3">
    <source>
        <dbReference type="EMBL" id="QOV47789.1"/>
    </source>
</evidence>
<protein>
    <submittedName>
        <fullName evidence="3">DUF4190 domain-containing protein</fullName>
    </submittedName>
</protein>
<keyword evidence="1" id="KW-1133">Transmembrane helix</keyword>
<evidence type="ECO:0000313" key="4">
    <source>
        <dbReference type="Proteomes" id="UP000594008"/>
    </source>
</evidence>
<organism evidence="3 4">
    <name type="scientific">Streptomyces chromofuscus</name>
    <dbReference type="NCBI Taxonomy" id="42881"/>
    <lineage>
        <taxon>Bacteria</taxon>
        <taxon>Bacillati</taxon>
        <taxon>Actinomycetota</taxon>
        <taxon>Actinomycetes</taxon>
        <taxon>Kitasatosporales</taxon>
        <taxon>Streptomycetaceae</taxon>
        <taxon>Streptomyces</taxon>
    </lineage>
</organism>
<dbReference type="KEGG" id="schf:IPT68_26845"/>
<dbReference type="Pfam" id="PF13828">
    <property type="entry name" value="DUF4190"/>
    <property type="match status" value="1"/>
</dbReference>
<gene>
    <name evidence="3" type="ORF">IPT68_26845</name>
</gene>
<feature type="transmembrane region" description="Helical" evidence="1">
    <location>
        <begin position="57"/>
        <end position="83"/>
    </location>
</feature>